<keyword evidence="3" id="KW-1185">Reference proteome</keyword>
<feature type="region of interest" description="Disordered" evidence="1">
    <location>
        <begin position="100"/>
        <end position="122"/>
    </location>
</feature>
<reference evidence="2" key="1">
    <citation type="journal article" date="2020" name="Phytopathology">
        <title>Genome Sequence Resources of Colletotrichum truncatum, C. plurivorum, C. musicola, and C. sojae: Four Species Pathogenic to Soybean (Glycine max).</title>
        <authorList>
            <person name="Rogerio F."/>
            <person name="Boufleur T.R."/>
            <person name="Ciampi-Guillardi M."/>
            <person name="Sukno S.A."/>
            <person name="Thon M.R."/>
            <person name="Massola Junior N.S."/>
            <person name="Baroncelli R."/>
        </authorList>
    </citation>
    <scope>NUCLEOTIDE SEQUENCE</scope>
    <source>
        <strain evidence="2">LFN00145</strain>
    </source>
</reference>
<accession>A0A8H6KK43</accession>
<feature type="compositionally biased region" description="Basic and acidic residues" evidence="1">
    <location>
        <begin position="111"/>
        <end position="122"/>
    </location>
</feature>
<evidence type="ECO:0000313" key="3">
    <source>
        <dbReference type="Proteomes" id="UP000654918"/>
    </source>
</evidence>
<protein>
    <submittedName>
        <fullName evidence="2">Uncharacterized protein</fullName>
    </submittedName>
</protein>
<organism evidence="2 3">
    <name type="scientific">Colletotrichum plurivorum</name>
    <dbReference type="NCBI Taxonomy" id="2175906"/>
    <lineage>
        <taxon>Eukaryota</taxon>
        <taxon>Fungi</taxon>
        <taxon>Dikarya</taxon>
        <taxon>Ascomycota</taxon>
        <taxon>Pezizomycotina</taxon>
        <taxon>Sordariomycetes</taxon>
        <taxon>Hypocreomycetidae</taxon>
        <taxon>Glomerellales</taxon>
        <taxon>Glomerellaceae</taxon>
        <taxon>Colletotrichum</taxon>
        <taxon>Colletotrichum orchidearum species complex</taxon>
    </lineage>
</organism>
<sequence length="122" mass="13291">MMTERPPAKANVQEKIRQRLGPRWKSRQSPILQRRNGEGRSVTAIVWEAADGVVEGRSGKAGQNCANNTSIAKPARHHGEGELDIASEKDAASSKIIANCCHKPGRAGPRHWTDGEKDRDSG</sequence>
<gene>
    <name evidence="2" type="ORF">CPLU01_05798</name>
</gene>
<evidence type="ECO:0000313" key="2">
    <source>
        <dbReference type="EMBL" id="KAF6833002.1"/>
    </source>
</evidence>
<evidence type="ECO:0000256" key="1">
    <source>
        <dbReference type="SAM" id="MobiDB-lite"/>
    </source>
</evidence>
<dbReference type="AlphaFoldDB" id="A0A8H6KK43"/>
<name>A0A8H6KK43_9PEZI</name>
<proteinExistence type="predicted"/>
<dbReference type="Proteomes" id="UP000654918">
    <property type="component" value="Unassembled WGS sequence"/>
</dbReference>
<comment type="caution">
    <text evidence="2">The sequence shown here is derived from an EMBL/GenBank/DDBJ whole genome shotgun (WGS) entry which is preliminary data.</text>
</comment>
<dbReference type="EMBL" id="WIGO01000063">
    <property type="protein sequence ID" value="KAF6833002.1"/>
    <property type="molecule type" value="Genomic_DNA"/>
</dbReference>